<name>A0AAV9ZNR2_9AGAR</name>
<keyword evidence="2" id="KW-1185">Reference proteome</keyword>
<dbReference type="EMBL" id="JAWWNJ010000130">
    <property type="protein sequence ID" value="KAK6987711.1"/>
    <property type="molecule type" value="Genomic_DNA"/>
</dbReference>
<evidence type="ECO:0000313" key="1">
    <source>
        <dbReference type="EMBL" id="KAK6987711.1"/>
    </source>
</evidence>
<gene>
    <name evidence="1" type="ORF">R3P38DRAFT_3230470</name>
</gene>
<reference evidence="1 2" key="1">
    <citation type="journal article" date="2024" name="J Genomics">
        <title>Draft genome sequencing and assembly of Favolaschia claudopus CIRM-BRFM 2984 isolated from oak limbs.</title>
        <authorList>
            <person name="Navarro D."/>
            <person name="Drula E."/>
            <person name="Chaduli D."/>
            <person name="Cazenave R."/>
            <person name="Ahrendt S."/>
            <person name="Wang J."/>
            <person name="Lipzen A."/>
            <person name="Daum C."/>
            <person name="Barry K."/>
            <person name="Grigoriev I.V."/>
            <person name="Favel A."/>
            <person name="Rosso M.N."/>
            <person name="Martin F."/>
        </authorList>
    </citation>
    <scope>NUCLEOTIDE SEQUENCE [LARGE SCALE GENOMIC DNA]</scope>
    <source>
        <strain evidence="1 2">CIRM-BRFM 2984</strain>
    </source>
</reference>
<evidence type="ECO:0008006" key="3">
    <source>
        <dbReference type="Google" id="ProtNLM"/>
    </source>
</evidence>
<evidence type="ECO:0000313" key="2">
    <source>
        <dbReference type="Proteomes" id="UP001362999"/>
    </source>
</evidence>
<organism evidence="1 2">
    <name type="scientific">Favolaschia claudopus</name>
    <dbReference type="NCBI Taxonomy" id="2862362"/>
    <lineage>
        <taxon>Eukaryota</taxon>
        <taxon>Fungi</taxon>
        <taxon>Dikarya</taxon>
        <taxon>Basidiomycota</taxon>
        <taxon>Agaricomycotina</taxon>
        <taxon>Agaricomycetes</taxon>
        <taxon>Agaricomycetidae</taxon>
        <taxon>Agaricales</taxon>
        <taxon>Marasmiineae</taxon>
        <taxon>Mycenaceae</taxon>
        <taxon>Favolaschia</taxon>
    </lineage>
</organism>
<sequence length="193" mass="21030">MVHSHPPRVSVSDSALLIIIHADAHSSSSRTRALILACPFCTVHCPSSMRTRTHLHRGRAHSSSRARSVRCTAHHPCGRAHIFIADARTHHLSAATRPGRRTVHHPCGRALIFIADARPHHVLLLPVLDGAQFIIRADAHSSSSRTRALTIYLLLLVSDSTHLSPLSSICRCSFKTGRSSILDPLSAAVDPSR</sequence>
<proteinExistence type="predicted"/>
<protein>
    <recommendedName>
        <fullName evidence="3">C2H2-type domain-containing protein</fullName>
    </recommendedName>
</protein>
<accession>A0AAV9ZNR2</accession>
<comment type="caution">
    <text evidence="1">The sequence shown here is derived from an EMBL/GenBank/DDBJ whole genome shotgun (WGS) entry which is preliminary data.</text>
</comment>
<dbReference type="Proteomes" id="UP001362999">
    <property type="component" value="Unassembled WGS sequence"/>
</dbReference>
<dbReference type="AlphaFoldDB" id="A0AAV9ZNR2"/>